<feature type="compositionally biased region" description="Polar residues" evidence="2">
    <location>
        <begin position="115"/>
        <end position="127"/>
    </location>
</feature>
<comment type="caution">
    <text evidence="4">The sequence shown here is derived from an EMBL/GenBank/DDBJ whole genome shotgun (WGS) entry which is preliminary data.</text>
</comment>
<evidence type="ECO:0000313" key="4">
    <source>
        <dbReference type="EMBL" id="TEB37851.1"/>
    </source>
</evidence>
<dbReference type="EMBL" id="QPFP01000003">
    <property type="protein sequence ID" value="TEB37851.1"/>
    <property type="molecule type" value="Genomic_DNA"/>
</dbReference>
<dbReference type="AlphaFoldDB" id="A0A4Y7TV42"/>
<evidence type="ECO:0000259" key="3">
    <source>
        <dbReference type="Pfam" id="PF20411"/>
    </source>
</evidence>
<keyword evidence="5" id="KW-1185">Reference proteome</keyword>
<dbReference type="STRING" id="71717.A0A4Y7TV42"/>
<feature type="region of interest" description="Disordered" evidence="2">
    <location>
        <begin position="451"/>
        <end position="502"/>
    </location>
</feature>
<reference evidence="4 5" key="1">
    <citation type="journal article" date="2019" name="Nat. Ecol. Evol.">
        <title>Megaphylogeny resolves global patterns of mushroom evolution.</title>
        <authorList>
            <person name="Varga T."/>
            <person name="Krizsan K."/>
            <person name="Foldi C."/>
            <person name="Dima B."/>
            <person name="Sanchez-Garcia M."/>
            <person name="Sanchez-Ramirez S."/>
            <person name="Szollosi G.J."/>
            <person name="Szarkandi J.G."/>
            <person name="Papp V."/>
            <person name="Albert L."/>
            <person name="Andreopoulos W."/>
            <person name="Angelini C."/>
            <person name="Antonin V."/>
            <person name="Barry K.W."/>
            <person name="Bougher N.L."/>
            <person name="Buchanan P."/>
            <person name="Buyck B."/>
            <person name="Bense V."/>
            <person name="Catcheside P."/>
            <person name="Chovatia M."/>
            <person name="Cooper J."/>
            <person name="Damon W."/>
            <person name="Desjardin D."/>
            <person name="Finy P."/>
            <person name="Geml J."/>
            <person name="Haridas S."/>
            <person name="Hughes K."/>
            <person name="Justo A."/>
            <person name="Karasinski D."/>
            <person name="Kautmanova I."/>
            <person name="Kiss B."/>
            <person name="Kocsube S."/>
            <person name="Kotiranta H."/>
            <person name="LaButti K.M."/>
            <person name="Lechner B.E."/>
            <person name="Liimatainen K."/>
            <person name="Lipzen A."/>
            <person name="Lukacs Z."/>
            <person name="Mihaltcheva S."/>
            <person name="Morgado L.N."/>
            <person name="Niskanen T."/>
            <person name="Noordeloos M.E."/>
            <person name="Ohm R.A."/>
            <person name="Ortiz-Santana B."/>
            <person name="Ovrebo C."/>
            <person name="Racz N."/>
            <person name="Riley R."/>
            <person name="Savchenko A."/>
            <person name="Shiryaev A."/>
            <person name="Soop K."/>
            <person name="Spirin V."/>
            <person name="Szebenyi C."/>
            <person name="Tomsovsky M."/>
            <person name="Tulloss R.E."/>
            <person name="Uehling J."/>
            <person name="Grigoriev I.V."/>
            <person name="Vagvolgyi C."/>
            <person name="Papp T."/>
            <person name="Martin F.M."/>
            <person name="Miettinen O."/>
            <person name="Hibbett D.S."/>
            <person name="Nagy L.G."/>
        </authorList>
    </citation>
    <scope>NUCLEOTIDE SEQUENCE [LARGE SCALE GENOMIC DNA]</scope>
    <source>
        <strain evidence="4 5">FP101781</strain>
    </source>
</reference>
<evidence type="ECO:0000256" key="1">
    <source>
        <dbReference type="SAM" id="Coils"/>
    </source>
</evidence>
<protein>
    <recommendedName>
        <fullName evidence="3">DUF6697 domain-containing protein</fullName>
    </recommendedName>
</protein>
<feature type="coiled-coil region" evidence="1">
    <location>
        <begin position="14"/>
        <end position="76"/>
    </location>
</feature>
<dbReference type="OrthoDB" id="3265858at2759"/>
<feature type="region of interest" description="Disordered" evidence="2">
    <location>
        <begin position="97"/>
        <end position="186"/>
    </location>
</feature>
<dbReference type="Proteomes" id="UP000298030">
    <property type="component" value="Unassembled WGS sequence"/>
</dbReference>
<keyword evidence="1" id="KW-0175">Coiled coil</keyword>
<evidence type="ECO:0000256" key="2">
    <source>
        <dbReference type="SAM" id="MobiDB-lite"/>
    </source>
</evidence>
<evidence type="ECO:0000313" key="5">
    <source>
        <dbReference type="Proteomes" id="UP000298030"/>
    </source>
</evidence>
<feature type="domain" description="DUF6697" evidence="3">
    <location>
        <begin position="224"/>
        <end position="422"/>
    </location>
</feature>
<dbReference type="Pfam" id="PF20411">
    <property type="entry name" value="DUF6697"/>
    <property type="match status" value="1"/>
</dbReference>
<name>A0A4Y7TV42_COPMI</name>
<proteinExistence type="predicted"/>
<organism evidence="4 5">
    <name type="scientific">Coprinellus micaceus</name>
    <name type="common">Glistening ink-cap mushroom</name>
    <name type="synonym">Coprinus micaceus</name>
    <dbReference type="NCBI Taxonomy" id="71717"/>
    <lineage>
        <taxon>Eukaryota</taxon>
        <taxon>Fungi</taxon>
        <taxon>Dikarya</taxon>
        <taxon>Basidiomycota</taxon>
        <taxon>Agaricomycotina</taxon>
        <taxon>Agaricomycetes</taxon>
        <taxon>Agaricomycetidae</taxon>
        <taxon>Agaricales</taxon>
        <taxon>Agaricineae</taxon>
        <taxon>Psathyrellaceae</taxon>
        <taxon>Coprinellus</taxon>
    </lineage>
</organism>
<gene>
    <name evidence="4" type="ORF">FA13DRAFT_1725470</name>
</gene>
<accession>A0A4Y7TV42</accession>
<dbReference type="InterPro" id="IPR046520">
    <property type="entry name" value="DUF6697"/>
</dbReference>
<sequence length="540" mass="59216">MSSDAALLSLSATISGLQSQIDDLKHDKRDLRLDKESLKVELAGLKVELRNTLTDVSRLKAELQDASMAVERWKSQCEAGRSGREARDQVSHQPAIVETEGISQPNHVNDKASPTEASTNRASSTIIVTPDAEPRTLQVASRGTGEGLLTRSRKRKALEDANSSSNPPKRSGSIRHPSRPPPQGRPVVAFNENEAFVLPHQVFQDLLRHAPSLDIAPAPSDLHVSREFLANVYGGSPTQSAQHVIPSLNPSGDCRRAFTFPRFDLNPGMPLAPGQGGIIIASRYDRKTGHPWGLFRRDITGKTNAWWSAMGKMSAEVFRGQKGKVKESWANELLGWKRGLSDYYASMTARIALRKAGLLPARDAAAEDELVKEELESIKIRKGRPITRDDIIAAFERGDVAVDITLLRCVSYDRALALDIQAKHRNPPRPMKRKTKKAYLYPTKFKSTSALTHGFSKPKKRRRPPPAKLPTPQSSEEPTVVAGTSQSGSSSPESVDKAIDDDSLVPQGINAVYNIIVGEEGLHDGLSYVSDDELDELAYP</sequence>
<feature type="compositionally biased region" description="Basic residues" evidence="2">
    <location>
        <begin position="456"/>
        <end position="465"/>
    </location>
</feature>